<feature type="signal peptide" evidence="1">
    <location>
        <begin position="1"/>
        <end position="23"/>
    </location>
</feature>
<protein>
    <recommendedName>
        <fullName evidence="4">DUF4179 domain-containing protein</fullName>
    </recommendedName>
</protein>
<evidence type="ECO:0000313" key="2">
    <source>
        <dbReference type="EMBL" id="MBN3547968.1"/>
    </source>
</evidence>
<name>A0ABS2ZIJ4_9BACL</name>
<sequence>MMKILVASVVSLTMLFFPLTTQAIHNKETKQSHDKIFLSKHIDDAGVRMAIHQGLDQPVDRTFYDNKNDIKVHFESLLTDDKETKLLLTFQSKKTNLKNYYVDNFEGDTKINLFVGNEQKKFLRCVGWGSRYYDSKENKVAKALSFESLKKYAGQEIRLEIENLTVYDNNKARKVKTIWPLDLKLDKSAMLKREFREINKEFNFEKETYKIKKVEFSPLETRVVVTGSDTKLHMDENGSKYRVMSKLEHKWLNSREVNKKYGYFVDNKKSGVFLKSAGEKVDPIFNKGEVEDTDDEYIMIFAPVKDRQDCILEVGYDIKIPLIN</sequence>
<evidence type="ECO:0008006" key="4">
    <source>
        <dbReference type="Google" id="ProtNLM"/>
    </source>
</evidence>
<gene>
    <name evidence="2" type="ORF">JYA64_21890</name>
</gene>
<keyword evidence="3" id="KW-1185">Reference proteome</keyword>
<dbReference type="Proteomes" id="UP001319060">
    <property type="component" value="Unassembled WGS sequence"/>
</dbReference>
<organism evidence="2 3">
    <name type="scientific">Fictibacillus barbaricus</name>
    <dbReference type="NCBI Taxonomy" id="182136"/>
    <lineage>
        <taxon>Bacteria</taxon>
        <taxon>Bacillati</taxon>
        <taxon>Bacillota</taxon>
        <taxon>Bacilli</taxon>
        <taxon>Bacillales</taxon>
        <taxon>Fictibacillaceae</taxon>
        <taxon>Fictibacillus</taxon>
    </lineage>
</organism>
<evidence type="ECO:0000313" key="3">
    <source>
        <dbReference type="Proteomes" id="UP001319060"/>
    </source>
</evidence>
<dbReference type="EMBL" id="JAFHKS010000044">
    <property type="protein sequence ID" value="MBN3547968.1"/>
    <property type="molecule type" value="Genomic_DNA"/>
</dbReference>
<proteinExistence type="predicted"/>
<evidence type="ECO:0000256" key="1">
    <source>
        <dbReference type="SAM" id="SignalP"/>
    </source>
</evidence>
<reference evidence="2 3" key="1">
    <citation type="submission" date="2021-01" db="EMBL/GenBank/DDBJ databases">
        <title>Genome Sequencing of Type Strains.</title>
        <authorList>
            <person name="Lemaire J.F."/>
            <person name="Inderbitzin P."/>
            <person name="Collins S.B."/>
            <person name="Wespe N."/>
            <person name="Knight-Connoni V."/>
        </authorList>
    </citation>
    <scope>NUCLEOTIDE SEQUENCE [LARGE SCALE GENOMIC DNA]</scope>
    <source>
        <strain evidence="2 3">DSM 14730</strain>
    </source>
</reference>
<feature type="chain" id="PRO_5045993064" description="DUF4179 domain-containing protein" evidence="1">
    <location>
        <begin position="24"/>
        <end position="324"/>
    </location>
</feature>
<accession>A0ABS2ZIJ4</accession>
<keyword evidence="1" id="KW-0732">Signal</keyword>
<comment type="caution">
    <text evidence="2">The sequence shown here is derived from an EMBL/GenBank/DDBJ whole genome shotgun (WGS) entry which is preliminary data.</text>
</comment>